<dbReference type="AlphaFoldDB" id="A0A917DVQ9"/>
<evidence type="ECO:0008006" key="4">
    <source>
        <dbReference type="Google" id="ProtNLM"/>
    </source>
</evidence>
<keyword evidence="1" id="KW-0812">Transmembrane</keyword>
<name>A0A917DVQ9_9SPHN</name>
<feature type="transmembrane region" description="Helical" evidence="1">
    <location>
        <begin position="327"/>
        <end position="354"/>
    </location>
</feature>
<comment type="caution">
    <text evidence="2">The sequence shown here is derived from an EMBL/GenBank/DDBJ whole genome shotgun (WGS) entry which is preliminary data.</text>
</comment>
<evidence type="ECO:0000313" key="2">
    <source>
        <dbReference type="EMBL" id="GGD71994.1"/>
    </source>
</evidence>
<keyword evidence="3" id="KW-1185">Reference proteome</keyword>
<dbReference type="InterPro" id="IPR022134">
    <property type="entry name" value="DUF3667"/>
</dbReference>
<accession>A0A917DVQ9</accession>
<dbReference type="RefSeq" id="WP_066774458.1">
    <property type="nucleotide sequence ID" value="NZ_BMIP01000004.1"/>
</dbReference>
<gene>
    <name evidence="2" type="ORF">GCM10010990_21810</name>
</gene>
<feature type="transmembrane region" description="Helical" evidence="1">
    <location>
        <begin position="241"/>
        <end position="259"/>
    </location>
</feature>
<feature type="transmembrane region" description="Helical" evidence="1">
    <location>
        <begin position="112"/>
        <end position="133"/>
    </location>
</feature>
<evidence type="ECO:0000256" key="1">
    <source>
        <dbReference type="SAM" id="Phobius"/>
    </source>
</evidence>
<dbReference type="Proteomes" id="UP000612349">
    <property type="component" value="Unassembled WGS sequence"/>
</dbReference>
<organism evidence="2 3">
    <name type="scientific">Croceicoccus mobilis</name>
    <dbReference type="NCBI Taxonomy" id="1703339"/>
    <lineage>
        <taxon>Bacteria</taxon>
        <taxon>Pseudomonadati</taxon>
        <taxon>Pseudomonadota</taxon>
        <taxon>Alphaproteobacteria</taxon>
        <taxon>Sphingomonadales</taxon>
        <taxon>Erythrobacteraceae</taxon>
        <taxon>Croceicoccus</taxon>
    </lineage>
</organism>
<dbReference type="Pfam" id="PF12412">
    <property type="entry name" value="DUF3667"/>
    <property type="match status" value="1"/>
</dbReference>
<keyword evidence="1" id="KW-0472">Membrane</keyword>
<evidence type="ECO:0000313" key="3">
    <source>
        <dbReference type="Proteomes" id="UP000612349"/>
    </source>
</evidence>
<dbReference type="EMBL" id="BMIP01000004">
    <property type="protein sequence ID" value="GGD71994.1"/>
    <property type="molecule type" value="Genomic_DNA"/>
</dbReference>
<sequence>MSDLTDGFGTAMEGGAYSRAVERETAGTGAAKGGKGHFHEHACLNCGTELIGSHCHNCGQEAHLHRTIGAFFHDLLHGVLHLDGKIWRTLPMLAFKPGKLTRDYIEGHRRRYVSPMALFLFSVFMMFAVFSMLGLSVPTDLKGPAIGDEQVEPAVANLDAEIEAAQDRLADEEAGSAAFTNIQREIDSLKAARKTVTGIAKSDEIVAEGKTGIASIDKGLEKWRKNPSLMVYKLQSSGYKFSWLLIPISMPFVWLMFAWKRRFGLYDHAVFVTYSIAFMSLLFIVASIAGVIGVPAGWIWPLCIAIPLVHIYKQLKYGYELSRFGAFVRTFAMTFVVGITTIIFLSVLLLLGVMG</sequence>
<feature type="transmembrane region" description="Helical" evidence="1">
    <location>
        <begin position="271"/>
        <end position="292"/>
    </location>
</feature>
<protein>
    <recommendedName>
        <fullName evidence="4">DUF3667 domain-containing protein</fullName>
    </recommendedName>
</protein>
<dbReference type="OrthoDB" id="9111327at2"/>
<proteinExistence type="predicted"/>
<reference evidence="2" key="2">
    <citation type="submission" date="2020-09" db="EMBL/GenBank/DDBJ databases">
        <authorList>
            <person name="Sun Q."/>
            <person name="Zhou Y."/>
        </authorList>
    </citation>
    <scope>NUCLEOTIDE SEQUENCE</scope>
    <source>
        <strain evidence="2">CGMCC 1.15360</strain>
    </source>
</reference>
<keyword evidence="1" id="KW-1133">Transmembrane helix</keyword>
<reference evidence="2" key="1">
    <citation type="journal article" date="2014" name="Int. J. Syst. Evol. Microbiol.">
        <title>Complete genome sequence of Corynebacterium casei LMG S-19264T (=DSM 44701T), isolated from a smear-ripened cheese.</title>
        <authorList>
            <consortium name="US DOE Joint Genome Institute (JGI-PGF)"/>
            <person name="Walter F."/>
            <person name="Albersmeier A."/>
            <person name="Kalinowski J."/>
            <person name="Ruckert C."/>
        </authorList>
    </citation>
    <scope>NUCLEOTIDE SEQUENCE</scope>
    <source>
        <strain evidence="2">CGMCC 1.15360</strain>
    </source>
</reference>